<keyword evidence="2" id="KW-1185">Reference proteome</keyword>
<protein>
    <submittedName>
        <fullName evidence="1">Uncharacterized protein</fullName>
    </submittedName>
</protein>
<evidence type="ECO:0000313" key="1">
    <source>
        <dbReference type="EMBL" id="KAH9522339.1"/>
    </source>
</evidence>
<gene>
    <name evidence="1" type="ORF">DERF_005920</name>
</gene>
<sequence>MNSCHFTWKFSSFSSELNLNPINIQYRSEEKSLSNCCVMQFASITHFRSWLAMIQTPKKVVQHRRIIC</sequence>
<reference evidence="1" key="1">
    <citation type="submission" date="2013-05" db="EMBL/GenBank/DDBJ databases">
        <authorList>
            <person name="Yim A.K.Y."/>
            <person name="Chan T.F."/>
            <person name="Ji K.M."/>
            <person name="Liu X.Y."/>
            <person name="Zhou J.W."/>
            <person name="Li R.Q."/>
            <person name="Yang K.Y."/>
            <person name="Li J."/>
            <person name="Li M."/>
            <person name="Law P.T.W."/>
            <person name="Wu Y.L."/>
            <person name="Cai Z.L."/>
            <person name="Qin H."/>
            <person name="Bao Y."/>
            <person name="Leung R.K.K."/>
            <person name="Ng P.K.S."/>
            <person name="Zou J."/>
            <person name="Zhong X.J."/>
            <person name="Ran P.X."/>
            <person name="Zhong N.S."/>
            <person name="Liu Z.G."/>
            <person name="Tsui S.K.W."/>
        </authorList>
    </citation>
    <scope>NUCLEOTIDE SEQUENCE</scope>
    <source>
        <strain evidence="1">Derf</strain>
        <tissue evidence="1">Whole organism</tissue>
    </source>
</reference>
<dbReference type="EMBL" id="ASGP02000002">
    <property type="protein sequence ID" value="KAH9522339.1"/>
    <property type="molecule type" value="Genomic_DNA"/>
</dbReference>
<comment type="caution">
    <text evidence="1">The sequence shown here is derived from an EMBL/GenBank/DDBJ whole genome shotgun (WGS) entry which is preliminary data.</text>
</comment>
<accession>A0A922L748</accession>
<dbReference type="AlphaFoldDB" id="A0A922L748"/>
<name>A0A922L748_DERFA</name>
<evidence type="ECO:0000313" key="2">
    <source>
        <dbReference type="Proteomes" id="UP000790347"/>
    </source>
</evidence>
<dbReference type="Proteomes" id="UP000790347">
    <property type="component" value="Unassembled WGS sequence"/>
</dbReference>
<proteinExistence type="predicted"/>
<organism evidence="1 2">
    <name type="scientific">Dermatophagoides farinae</name>
    <name type="common">American house dust mite</name>
    <dbReference type="NCBI Taxonomy" id="6954"/>
    <lineage>
        <taxon>Eukaryota</taxon>
        <taxon>Metazoa</taxon>
        <taxon>Ecdysozoa</taxon>
        <taxon>Arthropoda</taxon>
        <taxon>Chelicerata</taxon>
        <taxon>Arachnida</taxon>
        <taxon>Acari</taxon>
        <taxon>Acariformes</taxon>
        <taxon>Sarcoptiformes</taxon>
        <taxon>Astigmata</taxon>
        <taxon>Psoroptidia</taxon>
        <taxon>Analgoidea</taxon>
        <taxon>Pyroglyphidae</taxon>
        <taxon>Dermatophagoidinae</taxon>
        <taxon>Dermatophagoides</taxon>
    </lineage>
</organism>
<reference evidence="1" key="2">
    <citation type="journal article" date="2022" name="Res Sq">
        <title>Comparative Genomics Reveals Insights into the Divergent Evolution of Astigmatic Mites and Household Pest Adaptations.</title>
        <authorList>
            <person name="Xiong Q."/>
            <person name="Wan A.T.-Y."/>
            <person name="Liu X.-Y."/>
            <person name="Fung C.S.-H."/>
            <person name="Xiao X."/>
            <person name="Malainual N."/>
            <person name="Hou J."/>
            <person name="Wang L."/>
            <person name="Wang M."/>
            <person name="Yang K."/>
            <person name="Cui Y."/>
            <person name="Leung E."/>
            <person name="Nong W."/>
            <person name="Shin S.-K."/>
            <person name="Au S."/>
            <person name="Jeong K.Y."/>
            <person name="Chew F.T."/>
            <person name="Hui J."/>
            <person name="Leung T.F."/>
            <person name="Tungtrongchitr A."/>
            <person name="Zhong N."/>
            <person name="Liu Z."/>
            <person name="Tsui S."/>
        </authorList>
    </citation>
    <scope>NUCLEOTIDE SEQUENCE</scope>
    <source>
        <strain evidence="1">Derf</strain>
        <tissue evidence="1">Whole organism</tissue>
    </source>
</reference>